<dbReference type="Proteomes" id="UP000653454">
    <property type="component" value="Unassembled WGS sequence"/>
</dbReference>
<evidence type="ECO:0000256" key="6">
    <source>
        <dbReference type="SAM" id="MobiDB-lite"/>
    </source>
</evidence>
<evidence type="ECO:0000256" key="1">
    <source>
        <dbReference type="ARBA" id="ARBA00011764"/>
    </source>
</evidence>
<dbReference type="Pfam" id="PF13873">
    <property type="entry name" value="Myb_DNA-bind_5"/>
    <property type="match status" value="1"/>
</dbReference>
<comment type="function">
    <text evidence="5">Involved in transvection phenomena (= synapsis-dependent gene expression), where the synaptic pairing of chromosomes carrying genes with which zeste interacts influences the expression of these genes. Zeste binds to DNA and stimulates transcription from a nearby promoter.</text>
</comment>
<evidence type="ECO:0000256" key="2">
    <source>
        <dbReference type="ARBA" id="ARBA00016807"/>
    </source>
</evidence>
<feature type="domain" description="Myb/SANT-like DNA-binding" evidence="7">
    <location>
        <begin position="9"/>
        <end position="81"/>
    </location>
</feature>
<comment type="caution">
    <text evidence="8">The sequence shown here is derived from an EMBL/GenBank/DDBJ whole genome shotgun (WGS) entry which is preliminary data.</text>
</comment>
<evidence type="ECO:0000256" key="4">
    <source>
        <dbReference type="ARBA" id="ARBA00023163"/>
    </source>
</evidence>
<evidence type="ECO:0000259" key="7">
    <source>
        <dbReference type="Pfam" id="PF13873"/>
    </source>
</evidence>
<evidence type="ECO:0000256" key="3">
    <source>
        <dbReference type="ARBA" id="ARBA00023015"/>
    </source>
</evidence>
<comment type="subunit">
    <text evidence="1">Self-associates forming complexes of several hundred monomers.</text>
</comment>
<proteinExistence type="predicted"/>
<evidence type="ECO:0000256" key="5">
    <source>
        <dbReference type="ARBA" id="ARBA00025466"/>
    </source>
</evidence>
<keyword evidence="4" id="KW-0804">Transcription</keyword>
<dbReference type="EMBL" id="CAJHNJ030000015">
    <property type="protein sequence ID" value="CAG9113963.1"/>
    <property type="molecule type" value="Genomic_DNA"/>
</dbReference>
<organism evidence="8 9">
    <name type="scientific">Plutella xylostella</name>
    <name type="common">Diamondback moth</name>
    <name type="synonym">Plutella maculipennis</name>
    <dbReference type="NCBI Taxonomy" id="51655"/>
    <lineage>
        <taxon>Eukaryota</taxon>
        <taxon>Metazoa</taxon>
        <taxon>Ecdysozoa</taxon>
        <taxon>Arthropoda</taxon>
        <taxon>Hexapoda</taxon>
        <taxon>Insecta</taxon>
        <taxon>Pterygota</taxon>
        <taxon>Neoptera</taxon>
        <taxon>Endopterygota</taxon>
        <taxon>Lepidoptera</taxon>
        <taxon>Glossata</taxon>
        <taxon>Ditrysia</taxon>
        <taxon>Yponomeutoidea</taxon>
        <taxon>Plutellidae</taxon>
        <taxon>Plutella</taxon>
    </lineage>
</organism>
<accession>A0A8S4EGC5</accession>
<gene>
    <name evidence="8" type="ORF">PLXY2_LOCUS5294</name>
</gene>
<protein>
    <recommendedName>
        <fullName evidence="2">Regulatory protein zeste</fullName>
    </recommendedName>
</protein>
<keyword evidence="9" id="KW-1185">Reference proteome</keyword>
<name>A0A8S4EGC5_PLUXY</name>
<dbReference type="InterPro" id="IPR028002">
    <property type="entry name" value="Myb_DNA-bind_5"/>
</dbReference>
<reference evidence="8" key="1">
    <citation type="submission" date="2020-11" db="EMBL/GenBank/DDBJ databases">
        <authorList>
            <person name="Whiteford S."/>
        </authorList>
    </citation>
    <scope>NUCLEOTIDE SEQUENCE</scope>
</reference>
<evidence type="ECO:0000313" key="8">
    <source>
        <dbReference type="EMBL" id="CAG9113963.1"/>
    </source>
</evidence>
<evidence type="ECO:0000313" key="9">
    <source>
        <dbReference type="Proteomes" id="UP000653454"/>
    </source>
</evidence>
<sequence length="233" mass="26272">MSNNSPRPTMEQVLAMLSFMEEHPNLALGKMKGGVENRAESKKLWIQLARSLNAMAGPNRSLKSWMKFWSDKKSNLKLKVQTAGGDPSSLLSNIEWRIWDNFLSKHGVRRPCKTNSVNVKRDIEDDQYFDESNELEPEPEEPEVEDFDEKQTKMMEKLVVAMGEQAAATARLAQASAANAHALSRLAEASQLQARAIERLANTFENVTSSTHDVRNALLDMDITMKRFYASPT</sequence>
<keyword evidence="3" id="KW-0805">Transcription regulation</keyword>
<dbReference type="AlphaFoldDB" id="A0A8S4EGC5"/>
<feature type="region of interest" description="Disordered" evidence="6">
    <location>
        <begin position="126"/>
        <end position="146"/>
    </location>
</feature>